<protein>
    <submittedName>
        <fullName evidence="6">DUF1205 domain-containing protein</fullName>
    </submittedName>
</protein>
<dbReference type="SUPFAM" id="SSF53756">
    <property type="entry name" value="UDP-Glycosyltransferase/glycogen phosphorylase"/>
    <property type="match status" value="1"/>
</dbReference>
<dbReference type="InterPro" id="IPR002213">
    <property type="entry name" value="UDP_glucos_trans"/>
</dbReference>
<dbReference type="GO" id="GO:0016758">
    <property type="term" value="F:hexosyltransferase activity"/>
    <property type="evidence" value="ECO:0007669"/>
    <property type="project" value="UniProtKB-ARBA"/>
</dbReference>
<comment type="similarity">
    <text evidence="1">Belongs to the glycosyltransferase 28 family.</text>
</comment>
<reference evidence="6 7" key="1">
    <citation type="submission" date="2020-08" db="EMBL/GenBank/DDBJ databases">
        <title>Streptomyces sp. PSKA01 genome sequencing and assembly.</title>
        <authorList>
            <person name="Mandal S."/>
            <person name="Maiti P.K."/>
            <person name="Das P."/>
        </authorList>
    </citation>
    <scope>NUCLEOTIDE SEQUENCE [LARGE SCALE GENOMIC DNA]</scope>
    <source>
        <strain evidence="6 7">PSKA01</strain>
    </source>
</reference>
<dbReference type="PANTHER" id="PTHR48050:SF13">
    <property type="entry name" value="STEROL 3-BETA-GLUCOSYLTRANSFERASE UGT80A2"/>
    <property type="match status" value="1"/>
</dbReference>
<evidence type="ECO:0000256" key="2">
    <source>
        <dbReference type="ARBA" id="ARBA00022676"/>
    </source>
</evidence>
<evidence type="ECO:0000313" key="7">
    <source>
        <dbReference type="Proteomes" id="UP000584670"/>
    </source>
</evidence>
<dbReference type="AlphaFoldDB" id="A0A7X1J0I6"/>
<feature type="domain" description="Erythromycin biosynthesis protein CIII-like N-terminal" evidence="5">
    <location>
        <begin position="22"/>
        <end position="249"/>
    </location>
</feature>
<dbReference type="InterPro" id="IPR050426">
    <property type="entry name" value="Glycosyltransferase_28"/>
</dbReference>
<dbReference type="GO" id="GO:0008194">
    <property type="term" value="F:UDP-glycosyltransferase activity"/>
    <property type="evidence" value="ECO:0007669"/>
    <property type="project" value="InterPro"/>
</dbReference>
<dbReference type="CDD" id="cd03784">
    <property type="entry name" value="GT1_Gtf-like"/>
    <property type="match status" value="1"/>
</dbReference>
<keyword evidence="3" id="KW-0808">Transferase</keyword>
<dbReference type="Proteomes" id="UP000584670">
    <property type="component" value="Unassembled WGS sequence"/>
</dbReference>
<dbReference type="InterPro" id="IPR010610">
    <property type="entry name" value="EryCIII-like_C"/>
</dbReference>
<dbReference type="RefSeq" id="WP_186281902.1">
    <property type="nucleotide sequence ID" value="NZ_JACMSF010000008.1"/>
</dbReference>
<name>A0A7X1J0I6_9ACTN</name>
<keyword evidence="7" id="KW-1185">Reference proteome</keyword>
<dbReference type="GO" id="GO:0017000">
    <property type="term" value="P:antibiotic biosynthetic process"/>
    <property type="evidence" value="ECO:0007669"/>
    <property type="project" value="UniProtKB-ARBA"/>
</dbReference>
<accession>A0A7X1J0I6</accession>
<comment type="caution">
    <text evidence="6">The sequence shown here is derived from an EMBL/GenBank/DDBJ whole genome shotgun (WGS) entry which is preliminary data.</text>
</comment>
<dbReference type="InterPro" id="IPR048284">
    <property type="entry name" value="EryCIII-like_N"/>
</dbReference>
<dbReference type="Pfam" id="PF21036">
    <property type="entry name" value="EryCIII-like_N"/>
    <property type="match status" value="1"/>
</dbReference>
<proteinExistence type="inferred from homology"/>
<dbReference type="Gene3D" id="3.40.50.2000">
    <property type="entry name" value="Glycogen Phosphorylase B"/>
    <property type="match status" value="2"/>
</dbReference>
<evidence type="ECO:0000259" key="4">
    <source>
        <dbReference type="Pfam" id="PF06722"/>
    </source>
</evidence>
<feature type="domain" description="Erythromycin biosynthesis protein CIII-like C-terminal" evidence="4">
    <location>
        <begin position="275"/>
        <end position="378"/>
    </location>
</feature>
<dbReference type="EMBL" id="JACMSF010000008">
    <property type="protein sequence ID" value="MBC2901991.1"/>
    <property type="molecule type" value="Genomic_DNA"/>
</dbReference>
<dbReference type="PANTHER" id="PTHR48050">
    <property type="entry name" value="STEROL 3-BETA-GLUCOSYLTRANSFERASE"/>
    <property type="match status" value="1"/>
</dbReference>
<keyword evidence="2" id="KW-0328">Glycosyltransferase</keyword>
<gene>
    <name evidence="6" type="ORF">H4N64_10295</name>
</gene>
<dbReference type="Pfam" id="PF06722">
    <property type="entry name" value="EryCIII-like_C"/>
    <property type="match status" value="1"/>
</dbReference>
<evidence type="ECO:0000256" key="3">
    <source>
        <dbReference type="ARBA" id="ARBA00022679"/>
    </source>
</evidence>
<evidence type="ECO:0000259" key="5">
    <source>
        <dbReference type="Pfam" id="PF21036"/>
    </source>
</evidence>
<organism evidence="6 7">
    <name type="scientific">Streptomyces cupreus</name>
    <dbReference type="NCBI Taxonomy" id="2759956"/>
    <lineage>
        <taxon>Bacteria</taxon>
        <taxon>Bacillati</taxon>
        <taxon>Actinomycetota</taxon>
        <taxon>Actinomycetes</taxon>
        <taxon>Kitasatosporales</taxon>
        <taxon>Streptomycetaceae</taxon>
        <taxon>Streptomyces</taxon>
    </lineage>
</organism>
<sequence>MRVLFAVFPVADHAFPVVPLAWALQNAGHEVRIATHPDLVGAVTGAGLAAVPVGRGEDLAALTDLSRNPALSGHPGGGLDVGPGDCPDWGAKWFRTTRVFAAQRPLLEELTGVVVRRRPDLVLWDPFCLPAAVAARVGGAAHARLLWGRDNIAWLRGRSARYRDRAAPGGGWPEPLEETMQQLLEPYGLPYEEELVLGQWTVDPMPPGMRLPAPGVRYENVRWVPYSGGVSVPEWLHRRPLRPRVWATPGTTGMIGSLAESEIELVSAGDSEPQVPLAHLLPSCSAVVHHGGAELFASAAAAGVPQLIVPKPTWDEEASAAQLVRKGAGIAVSGGEFGPDSLRTLLQEPSFHERATAWRDELARLPGPAELVPVLERLTSHHQRI</sequence>
<evidence type="ECO:0000256" key="1">
    <source>
        <dbReference type="ARBA" id="ARBA00006962"/>
    </source>
</evidence>
<evidence type="ECO:0000313" key="6">
    <source>
        <dbReference type="EMBL" id="MBC2901991.1"/>
    </source>
</evidence>